<dbReference type="RefSeq" id="WP_067489689.1">
    <property type="nucleotide sequence ID" value="NZ_JBHXPO010000003.1"/>
</dbReference>
<comment type="caution">
    <text evidence="2">The sequence shown here is derived from an EMBL/GenBank/DDBJ whole genome shotgun (WGS) entry which is preliminary data.</text>
</comment>
<name>A0A4R6P5N9_NOCIG</name>
<proteinExistence type="predicted"/>
<feature type="region of interest" description="Disordered" evidence="1">
    <location>
        <begin position="41"/>
        <end position="60"/>
    </location>
</feature>
<dbReference type="EMBL" id="SNXK01000005">
    <property type="protein sequence ID" value="TDP32997.1"/>
    <property type="molecule type" value="Genomic_DNA"/>
</dbReference>
<gene>
    <name evidence="2" type="ORF">DFR75_105235</name>
</gene>
<dbReference type="AlphaFoldDB" id="A0A4R6P5N9"/>
<reference evidence="2 3" key="1">
    <citation type="submission" date="2019-03" db="EMBL/GenBank/DDBJ databases">
        <title>Genomic Encyclopedia of Type Strains, Phase IV (KMG-IV): sequencing the most valuable type-strain genomes for metagenomic binning, comparative biology and taxonomic classification.</title>
        <authorList>
            <person name="Goeker M."/>
        </authorList>
    </citation>
    <scope>NUCLEOTIDE SEQUENCE [LARGE SCALE GENOMIC DNA]</scope>
    <source>
        <strain evidence="2 3">DSM 44496</strain>
    </source>
</reference>
<organism evidence="2 3">
    <name type="scientific">Nocardia ignorata</name>
    <dbReference type="NCBI Taxonomy" id="145285"/>
    <lineage>
        <taxon>Bacteria</taxon>
        <taxon>Bacillati</taxon>
        <taxon>Actinomycetota</taxon>
        <taxon>Actinomycetes</taxon>
        <taxon>Mycobacteriales</taxon>
        <taxon>Nocardiaceae</taxon>
        <taxon>Nocardia</taxon>
    </lineage>
</organism>
<protein>
    <submittedName>
        <fullName evidence="2">Uncharacterized protein</fullName>
    </submittedName>
</protein>
<evidence type="ECO:0000256" key="1">
    <source>
        <dbReference type="SAM" id="MobiDB-lite"/>
    </source>
</evidence>
<evidence type="ECO:0000313" key="2">
    <source>
        <dbReference type="EMBL" id="TDP32997.1"/>
    </source>
</evidence>
<accession>A0A4R6P5N9</accession>
<sequence length="60" mass="6809">MRYSDHPVFDTTEPATEPDATVVSWPEPSPLQSWWNDIMQGVKPPRTRTGGQKSSRLPQN</sequence>
<feature type="region of interest" description="Disordered" evidence="1">
    <location>
        <begin position="1"/>
        <end position="29"/>
    </location>
</feature>
<evidence type="ECO:0000313" key="3">
    <source>
        <dbReference type="Proteomes" id="UP000295087"/>
    </source>
</evidence>
<keyword evidence="3" id="KW-1185">Reference proteome</keyword>
<dbReference type="Proteomes" id="UP000295087">
    <property type="component" value="Unassembled WGS sequence"/>
</dbReference>
<feature type="compositionally biased region" description="Polar residues" evidence="1">
    <location>
        <begin position="49"/>
        <end position="60"/>
    </location>
</feature>